<gene>
    <name evidence="1" type="ORF">DEM34_18695</name>
</gene>
<reference evidence="1 2" key="1">
    <citation type="submission" date="2018-05" db="EMBL/GenBank/DDBJ databases">
        <title>Spiribacter halobius sp. nov., a moderately halophilic bacterium isolated from marine solar saltern.</title>
        <authorList>
            <person name="Zheng W.-S."/>
            <person name="Lu D.-C."/>
            <person name="Du Z.-J."/>
        </authorList>
    </citation>
    <scope>NUCLEOTIDE SEQUENCE [LARGE SCALE GENOMIC DNA]</scope>
    <source>
        <strain evidence="1 2">E85</strain>
    </source>
</reference>
<proteinExistence type="predicted"/>
<dbReference type="InterPro" id="IPR029055">
    <property type="entry name" value="Ntn_hydrolases_N"/>
</dbReference>
<organism evidence="1 2">
    <name type="scientific">Sediminicurvatus halobius</name>
    <dbReference type="NCBI Taxonomy" id="2182432"/>
    <lineage>
        <taxon>Bacteria</taxon>
        <taxon>Pseudomonadati</taxon>
        <taxon>Pseudomonadota</taxon>
        <taxon>Gammaproteobacteria</taxon>
        <taxon>Chromatiales</taxon>
        <taxon>Ectothiorhodospiraceae</taxon>
        <taxon>Sediminicurvatus</taxon>
    </lineage>
</organism>
<dbReference type="AlphaFoldDB" id="A0A2U2MVW7"/>
<evidence type="ECO:0000313" key="2">
    <source>
        <dbReference type="Proteomes" id="UP000245474"/>
    </source>
</evidence>
<dbReference type="EMBL" id="QFFI01000056">
    <property type="protein sequence ID" value="PWG61005.1"/>
    <property type="molecule type" value="Genomic_DNA"/>
</dbReference>
<comment type="caution">
    <text evidence="1">The sequence shown here is derived from an EMBL/GenBank/DDBJ whole genome shotgun (WGS) entry which is preliminary data.</text>
</comment>
<protein>
    <submittedName>
        <fullName evidence="1">Peptidase</fullName>
    </submittedName>
</protein>
<accession>A0A2U2MVW7</accession>
<dbReference type="PIRSF" id="PIRSF009120">
    <property type="entry name" value="UCP009120_prtse"/>
    <property type="match status" value="1"/>
</dbReference>
<dbReference type="InterPro" id="IPR016545">
    <property type="entry name" value="UCP009120_prtse"/>
</dbReference>
<name>A0A2U2MVW7_9GAMM</name>
<dbReference type="SUPFAM" id="SSF56235">
    <property type="entry name" value="N-terminal nucleophile aminohydrolases (Ntn hydrolases)"/>
    <property type="match status" value="1"/>
</dbReference>
<dbReference type="Proteomes" id="UP000245474">
    <property type="component" value="Unassembled WGS sequence"/>
</dbReference>
<keyword evidence="2" id="KW-1185">Reference proteome</keyword>
<dbReference type="Gene3D" id="3.60.20.10">
    <property type="entry name" value="Glutamine Phosphoribosylpyrophosphate, subunit 1, domain 1"/>
    <property type="match status" value="1"/>
</dbReference>
<evidence type="ECO:0000313" key="1">
    <source>
        <dbReference type="EMBL" id="PWG61005.1"/>
    </source>
</evidence>
<sequence length="248" mass="27105">MTYCLAAVVDEGIVFASDSRTNAGVDHVSTYRKMHTFAWPGERVFVLLSAGNLATTQSVLRAIERDLDQGAETSLASVARMDEAAEYLGGLSVERQHQATRSAGERSQVSVEATFILGGQIGDGEAEVYLVYPQGNFITVSSDQSFFQIGETKYGKPILDRIIAPDLSLESAGICALLSIDSTMRSNLSVGPPVELLLYPRDSLTLERRMNFEQDDPYFVALREAWSEGLKRLFEGLPRLPDAASSTI</sequence>
<dbReference type="OrthoDB" id="9786336at2"/>